<evidence type="ECO:0000313" key="1">
    <source>
        <dbReference type="EMBL" id="MBK1711957.1"/>
    </source>
</evidence>
<accession>A0ABS1DPQ0</accession>
<sequence length="414" mass="44536">MTEILATLRDPATIRLRCAAITQAVADDRSGWFRLDRSRLDEVAERVAALTRERFPDGRIPLHSRWRHFEAGGVDRRALLDASLAGVTTAERARAYFDLVVVSVLLDAGAGPAWSWREGEGDGATRYSRSEGLGVASFRAFLAGAFAFDAAEPLRADAAALRRLDAAALGAIFQVTPTNTMVGLDGRAALLVRLGETLAAESGRSGFESRPGLLYDQLVAGGRDAVTASEILGLLLRVLAPVWTSGSSVAGQRAGDVWPHRFADASAPGGGIDRRTPGWLPLHKLSQWLAYSLIEPLQWCGVRVTGLDALTGLPEYRNGGLLIDAGVVVPRDPRSLAMRWKPSDEFVIEWRALTVTLLDEVAERVRARLGQSAEQLPLACVLEGGTWAAGRQIALERRADGSPPVAIDSDGTIF</sequence>
<reference evidence="1" key="1">
    <citation type="submission" date="2017-08" db="EMBL/GenBank/DDBJ databases">
        <authorList>
            <person name="Imhoff J.F."/>
            <person name="Rahn T."/>
            <person name="Kuenzel S."/>
            <person name="Neulinger S.C."/>
        </authorList>
    </citation>
    <scope>NUCLEOTIDE SEQUENCE</scope>
    <source>
        <strain evidence="1">IM 151</strain>
    </source>
</reference>
<keyword evidence="1" id="KW-0328">Glycosyltransferase</keyword>
<protein>
    <submittedName>
        <fullName evidence="1">Uracil phosphoribosyltransferase</fullName>
    </submittedName>
</protein>
<comment type="caution">
    <text evidence="1">The sequence shown here is derived from an EMBL/GenBank/DDBJ whole genome shotgun (WGS) entry which is preliminary data.</text>
</comment>
<proteinExistence type="predicted"/>
<evidence type="ECO:0000313" key="2">
    <source>
        <dbReference type="Proteomes" id="UP001041814"/>
    </source>
</evidence>
<dbReference type="Proteomes" id="UP001041814">
    <property type="component" value="Unassembled WGS sequence"/>
</dbReference>
<dbReference type="InterPro" id="IPR012469">
    <property type="entry name" value="DUF1688"/>
</dbReference>
<dbReference type="RefSeq" id="WP_200377915.1">
    <property type="nucleotide sequence ID" value="NZ_NRRU01000009.1"/>
</dbReference>
<dbReference type="Pfam" id="PF07958">
    <property type="entry name" value="DUF1688"/>
    <property type="match status" value="1"/>
</dbReference>
<reference evidence="1" key="2">
    <citation type="journal article" date="2020" name="Microorganisms">
        <title>Osmotic Adaptation and Compatible Solute Biosynthesis of Phototrophic Bacteria as Revealed from Genome Analyses.</title>
        <authorList>
            <person name="Imhoff J.F."/>
            <person name="Rahn T."/>
            <person name="Kunzel S."/>
            <person name="Keller A."/>
            <person name="Neulinger S.C."/>
        </authorList>
    </citation>
    <scope>NUCLEOTIDE SEQUENCE</scope>
    <source>
        <strain evidence="1">IM 151</strain>
    </source>
</reference>
<keyword evidence="1" id="KW-0808">Transferase</keyword>
<organism evidence="1 2">
    <name type="scientific">Rubrivivax gelatinosus</name>
    <name type="common">Rhodocyclus gelatinosus</name>
    <name type="synonym">Rhodopseudomonas gelatinosa</name>
    <dbReference type="NCBI Taxonomy" id="28068"/>
    <lineage>
        <taxon>Bacteria</taxon>
        <taxon>Pseudomonadati</taxon>
        <taxon>Pseudomonadota</taxon>
        <taxon>Betaproteobacteria</taxon>
        <taxon>Burkholderiales</taxon>
        <taxon>Sphaerotilaceae</taxon>
        <taxon>Rubrivivax</taxon>
    </lineage>
</organism>
<gene>
    <name evidence="1" type="ORF">CKO43_04075</name>
</gene>
<dbReference type="PANTHER" id="PTHR31687:SF3">
    <property type="entry name" value="PROTEIN URG3"/>
    <property type="match status" value="1"/>
</dbReference>
<keyword evidence="2" id="KW-1185">Reference proteome</keyword>
<dbReference type="PANTHER" id="PTHR31687">
    <property type="match status" value="1"/>
</dbReference>
<dbReference type="GO" id="GO:0016757">
    <property type="term" value="F:glycosyltransferase activity"/>
    <property type="evidence" value="ECO:0007669"/>
    <property type="project" value="UniProtKB-KW"/>
</dbReference>
<name>A0ABS1DPQ0_RUBGE</name>
<dbReference type="EMBL" id="NRRU01000009">
    <property type="protein sequence ID" value="MBK1711957.1"/>
    <property type="molecule type" value="Genomic_DNA"/>
</dbReference>